<keyword evidence="5" id="KW-1185">Reference proteome</keyword>
<evidence type="ECO:0000313" key="5">
    <source>
        <dbReference type="Proteomes" id="UP000198885"/>
    </source>
</evidence>
<keyword evidence="2" id="KW-0812">Transmembrane</keyword>
<gene>
    <name evidence="4" type="ORF">SAMN04490244_103108</name>
</gene>
<evidence type="ECO:0000256" key="1">
    <source>
        <dbReference type="SAM" id="MobiDB-lite"/>
    </source>
</evidence>
<dbReference type="EMBL" id="FOGU01000003">
    <property type="protein sequence ID" value="SER81951.1"/>
    <property type="molecule type" value="Genomic_DNA"/>
</dbReference>
<keyword evidence="2" id="KW-0472">Membrane</keyword>
<reference evidence="4 5" key="1">
    <citation type="submission" date="2016-10" db="EMBL/GenBank/DDBJ databases">
        <authorList>
            <person name="de Groot N.N."/>
        </authorList>
    </citation>
    <scope>NUCLEOTIDE SEQUENCE [LARGE SCALE GENOMIC DNA]</scope>
    <source>
        <strain evidence="4 5">DSM 23042</strain>
    </source>
</reference>
<proteinExistence type="predicted"/>
<dbReference type="Proteomes" id="UP000198885">
    <property type="component" value="Unassembled WGS sequence"/>
</dbReference>
<keyword evidence="3" id="KW-0732">Signal</keyword>
<feature type="transmembrane region" description="Helical" evidence="2">
    <location>
        <begin position="311"/>
        <end position="334"/>
    </location>
</feature>
<dbReference type="OrthoDB" id="7774819at2"/>
<evidence type="ECO:0000313" key="4">
    <source>
        <dbReference type="EMBL" id="SER81951.1"/>
    </source>
</evidence>
<sequence>MIALARACLACIALGTGWANWTVLATHPFAQPFVERGSHEIDLAVDAALARQVDADWIARRLERELSEADLEGARQTAALARQRDLPIAPEQAAALDALERAETGLAACAGCAADPATCPDLDLVLKCNLPVELTPLGDIGALARAGRDWATGDKIDRVDVALATAGLSASALALVSGGSSLTVKAGSATLRTARRARALSRPMEAYLARTLPALLHLDALPRVATGRAPAEALIDTARAAALGRMADDVVRLAGNTSRADALALMRYADGPDDVARLARVSDAVGEGTRPALHALGKARVFRLMTRLSDLALLAIGLIGLLLAQLLSLVLFALRRALPKPARRRPRRRIEPTVRPGGQPAPPRP</sequence>
<evidence type="ECO:0000256" key="3">
    <source>
        <dbReference type="SAM" id="SignalP"/>
    </source>
</evidence>
<protein>
    <submittedName>
        <fullName evidence="4">Uncharacterized protein</fullName>
    </submittedName>
</protein>
<name>A0A1H9SAH3_9RHOB</name>
<accession>A0A1H9SAH3</accession>
<keyword evidence="2" id="KW-1133">Transmembrane helix</keyword>
<feature type="chain" id="PRO_5011474845" evidence="3">
    <location>
        <begin position="20"/>
        <end position="365"/>
    </location>
</feature>
<dbReference type="AlphaFoldDB" id="A0A1H9SAH3"/>
<organism evidence="4 5">
    <name type="scientific">Tranquillimonas rosea</name>
    <dbReference type="NCBI Taxonomy" id="641238"/>
    <lineage>
        <taxon>Bacteria</taxon>
        <taxon>Pseudomonadati</taxon>
        <taxon>Pseudomonadota</taxon>
        <taxon>Alphaproteobacteria</taxon>
        <taxon>Rhodobacterales</taxon>
        <taxon>Roseobacteraceae</taxon>
        <taxon>Tranquillimonas</taxon>
    </lineage>
</organism>
<feature type="region of interest" description="Disordered" evidence="1">
    <location>
        <begin position="342"/>
        <end position="365"/>
    </location>
</feature>
<dbReference type="RefSeq" id="WP_092689916.1">
    <property type="nucleotide sequence ID" value="NZ_FOGU01000003.1"/>
</dbReference>
<evidence type="ECO:0000256" key="2">
    <source>
        <dbReference type="SAM" id="Phobius"/>
    </source>
</evidence>
<dbReference type="STRING" id="641238.SAMN04490244_103108"/>
<feature type="signal peptide" evidence="3">
    <location>
        <begin position="1"/>
        <end position="19"/>
    </location>
</feature>